<dbReference type="GeneID" id="117150264"/>
<dbReference type="Pfam" id="PF00787">
    <property type="entry name" value="PX"/>
    <property type="match status" value="1"/>
</dbReference>
<dbReference type="InterPro" id="IPR004012">
    <property type="entry name" value="Run_dom"/>
</dbReference>
<name>A0A6P8LEH5_DROMA</name>
<dbReference type="PANTHER" id="PTHR47194">
    <property type="entry name" value="SORTING NEXIN-29-RELATED"/>
    <property type="match status" value="1"/>
</dbReference>
<dbReference type="RefSeq" id="XP_033172961.1">
    <property type="nucleotide sequence ID" value="XM_033317070.1"/>
</dbReference>
<keyword evidence="4" id="KW-1185">Reference proteome</keyword>
<evidence type="ECO:0000256" key="1">
    <source>
        <dbReference type="SAM" id="Coils"/>
    </source>
</evidence>
<dbReference type="Proteomes" id="UP000515162">
    <property type="component" value="Chromosome 2L"/>
</dbReference>
<dbReference type="Pfam" id="PF02759">
    <property type="entry name" value="RUN"/>
    <property type="match status" value="1"/>
</dbReference>
<protein>
    <submittedName>
        <fullName evidence="5">Sorting nexin-29</fullName>
    </submittedName>
</protein>
<dbReference type="Gene3D" id="3.30.1520.10">
    <property type="entry name" value="Phox-like domain"/>
    <property type="match status" value="1"/>
</dbReference>
<dbReference type="PANTHER" id="PTHR47194:SF3">
    <property type="entry name" value="SORTING NEXIN 29"/>
    <property type="match status" value="1"/>
</dbReference>
<evidence type="ECO:0000259" key="2">
    <source>
        <dbReference type="PROSITE" id="PS50195"/>
    </source>
</evidence>
<evidence type="ECO:0000259" key="3">
    <source>
        <dbReference type="PROSITE" id="PS50826"/>
    </source>
</evidence>
<evidence type="ECO:0000313" key="4">
    <source>
        <dbReference type="Proteomes" id="UP000515162"/>
    </source>
</evidence>
<dbReference type="SMART" id="SM00312">
    <property type="entry name" value="PX"/>
    <property type="match status" value="1"/>
</dbReference>
<accession>A0A6P8LEH5</accession>
<proteinExistence type="predicted"/>
<organism evidence="4 5">
    <name type="scientific">Drosophila mauritiana</name>
    <name type="common">Fruit fly</name>
    <dbReference type="NCBI Taxonomy" id="7226"/>
    <lineage>
        <taxon>Eukaryota</taxon>
        <taxon>Metazoa</taxon>
        <taxon>Ecdysozoa</taxon>
        <taxon>Arthropoda</taxon>
        <taxon>Hexapoda</taxon>
        <taxon>Insecta</taxon>
        <taxon>Pterygota</taxon>
        <taxon>Neoptera</taxon>
        <taxon>Endopterygota</taxon>
        <taxon>Diptera</taxon>
        <taxon>Brachycera</taxon>
        <taxon>Muscomorpha</taxon>
        <taxon>Ephydroidea</taxon>
        <taxon>Drosophilidae</taxon>
        <taxon>Drosophila</taxon>
        <taxon>Sophophora</taxon>
    </lineage>
</organism>
<dbReference type="AlphaFoldDB" id="A0A6P8LEH5"/>
<feature type="coiled-coil region" evidence="1">
    <location>
        <begin position="351"/>
        <end position="378"/>
    </location>
</feature>
<sequence>MPENASSSMPTEAGFRSMRSQLAGSTFGQRREDIFRRLQESAHQITQKFSGKELATERDESVQELCESLEDLMSYGLRQSASTSSFSAASFIQNMQEMVSGNAGGGSNNNDATFWEFCQTHLTPHERQRYMDLKQIWTNVGRGRAFIRATLNEKRLHSHVLTWLSDEKQLHRYYTPWSLLLNDEAAKKLPEIIDSLSDVLFALNVDTTELNAPRRSTPSVQAVKEEPIIFTTSPVPVVGRQKRPGIAVERPIECVSSTEDLLGALKPIESVEVQQILSKEFIEQELAQPQEEVNLGPFDPIEPELEFLKTPLPDIGAHVGESELYEDRSDTSSQWSKSSSSANCLANSQQQTALEEHVNQLNERCALLETRVAELSLQNRLLIQRLTKHFEETGIDPSSSLCSNFLITIPYVKLAKTQRSGSHYTYEVHITMRQRLEHWTFFRRYSEFNKLHKSLLKTHPVVSAVEFPPKKHFGNMNLVFVEERRQQLQIYLLNLVETLPQVEACKSKAELQKVFPFFRDR</sequence>
<dbReference type="SUPFAM" id="SSF140741">
    <property type="entry name" value="RUN domain-like"/>
    <property type="match status" value="1"/>
</dbReference>
<dbReference type="InterPro" id="IPR036871">
    <property type="entry name" value="PX_dom_sf"/>
</dbReference>
<dbReference type="InterPro" id="IPR001683">
    <property type="entry name" value="PX_dom"/>
</dbReference>
<evidence type="ECO:0000313" key="5">
    <source>
        <dbReference type="RefSeq" id="XP_033172961.1"/>
    </source>
</evidence>
<dbReference type="SMART" id="SM00593">
    <property type="entry name" value="RUN"/>
    <property type="match status" value="1"/>
</dbReference>
<dbReference type="GO" id="GO:0035091">
    <property type="term" value="F:phosphatidylinositol binding"/>
    <property type="evidence" value="ECO:0007669"/>
    <property type="project" value="InterPro"/>
</dbReference>
<dbReference type="PROSITE" id="PS50826">
    <property type="entry name" value="RUN"/>
    <property type="match status" value="1"/>
</dbReference>
<keyword evidence="1" id="KW-0175">Coiled coil</keyword>
<dbReference type="InterPro" id="IPR037213">
    <property type="entry name" value="Run_dom_sf"/>
</dbReference>
<dbReference type="Gene3D" id="1.20.58.900">
    <property type="match status" value="1"/>
</dbReference>
<dbReference type="SUPFAM" id="SSF64268">
    <property type="entry name" value="PX domain"/>
    <property type="match status" value="1"/>
</dbReference>
<reference evidence="5" key="1">
    <citation type="submission" date="2025-08" db="UniProtKB">
        <authorList>
            <consortium name="RefSeq"/>
        </authorList>
    </citation>
    <scope>IDENTIFICATION</scope>
    <source>
        <strain evidence="5">Mau12</strain>
        <tissue evidence="5">Whole Body</tissue>
    </source>
</reference>
<dbReference type="PROSITE" id="PS50195">
    <property type="entry name" value="PX"/>
    <property type="match status" value="1"/>
</dbReference>
<gene>
    <name evidence="5" type="primary">LOC117150264</name>
</gene>
<feature type="domain" description="RUN" evidence="3">
    <location>
        <begin position="56"/>
        <end position="208"/>
    </location>
</feature>
<feature type="domain" description="PX" evidence="2">
    <location>
        <begin position="404"/>
        <end position="521"/>
    </location>
</feature>